<evidence type="ECO:0000256" key="1">
    <source>
        <dbReference type="SAM" id="MobiDB-lite"/>
    </source>
</evidence>
<dbReference type="Pfam" id="PF07727">
    <property type="entry name" value="RVT_2"/>
    <property type="match status" value="1"/>
</dbReference>
<sequence length="477" mass="53045">MRDSSTGPSSSGSSVGPSTSDHLSTGSSVGPSSSGPPSTPSACPLLAPTDPPPLLCSHPMQTQAQRGIFRPKQRLFVTQLSPGPPPLEPLTVSEARKYKEWDAALTAENSALLANDPWELVPRLPHYNVLGNRWVFRVKHHSDGSIERFKTRLVAKGFHQRPGLDFTDTFTLVVKPVTVRTIFTLALTHGWSIAQFDVNNAFLQGPLEDEVYMVQPPGFVDPSRPHHVCRLKKAIYGLRQAPRAWYTTLCSFLQDFGFQKTHFDASLFVYSRGRTLLYFLVYVNDLLLTGNDPAVLISFQQALSHRFSLKALGDVNYFLGIEIIPTATGFLLSQHKYMVDILHRFLMMDAKSIDTPMAASATLTLDDGTTPADATRFLQAVCALQYLVYTRPDIAFYVNKLSQYMHAPTAHHWQCVKHLLRYISGTLTFGLSIRRSTTPLTLTAFAYSDWAGNPDDRSSTTGYLVYLGATLISWRSQ</sequence>
<accession>A0AAV2DUF7</accession>
<dbReference type="Proteomes" id="UP001497516">
    <property type="component" value="Chromosome 3"/>
</dbReference>
<name>A0AAV2DUF7_9ROSI</name>
<evidence type="ECO:0000313" key="4">
    <source>
        <dbReference type="Proteomes" id="UP001497516"/>
    </source>
</evidence>
<evidence type="ECO:0000259" key="2">
    <source>
        <dbReference type="Pfam" id="PF07727"/>
    </source>
</evidence>
<proteinExistence type="predicted"/>
<gene>
    <name evidence="3" type="ORF">LTRI10_LOCUS18902</name>
</gene>
<protein>
    <recommendedName>
        <fullName evidence="2">Reverse transcriptase Ty1/copia-type domain-containing protein</fullName>
    </recommendedName>
</protein>
<feature type="domain" description="Reverse transcriptase Ty1/copia-type" evidence="2">
    <location>
        <begin position="116"/>
        <end position="358"/>
    </location>
</feature>
<dbReference type="AlphaFoldDB" id="A0AAV2DUF7"/>
<feature type="region of interest" description="Disordered" evidence="1">
    <location>
        <begin position="1"/>
        <end position="47"/>
    </location>
</feature>
<evidence type="ECO:0000313" key="3">
    <source>
        <dbReference type="EMBL" id="CAL1377238.1"/>
    </source>
</evidence>
<keyword evidence="4" id="KW-1185">Reference proteome</keyword>
<dbReference type="SUPFAM" id="SSF56672">
    <property type="entry name" value="DNA/RNA polymerases"/>
    <property type="match status" value="1"/>
</dbReference>
<dbReference type="PANTHER" id="PTHR11439">
    <property type="entry name" value="GAG-POL-RELATED RETROTRANSPOSON"/>
    <property type="match status" value="1"/>
</dbReference>
<reference evidence="3 4" key="1">
    <citation type="submission" date="2024-04" db="EMBL/GenBank/DDBJ databases">
        <authorList>
            <person name="Fracassetti M."/>
        </authorList>
    </citation>
    <scope>NUCLEOTIDE SEQUENCE [LARGE SCALE GENOMIC DNA]</scope>
</reference>
<dbReference type="PANTHER" id="PTHR11439:SF455">
    <property type="entry name" value="RLK (RECEPTOR-LIKE PROTEIN KINASE) 8, PUTATIVE-RELATED"/>
    <property type="match status" value="1"/>
</dbReference>
<organism evidence="3 4">
    <name type="scientific">Linum trigynum</name>
    <dbReference type="NCBI Taxonomy" id="586398"/>
    <lineage>
        <taxon>Eukaryota</taxon>
        <taxon>Viridiplantae</taxon>
        <taxon>Streptophyta</taxon>
        <taxon>Embryophyta</taxon>
        <taxon>Tracheophyta</taxon>
        <taxon>Spermatophyta</taxon>
        <taxon>Magnoliopsida</taxon>
        <taxon>eudicotyledons</taxon>
        <taxon>Gunneridae</taxon>
        <taxon>Pentapetalae</taxon>
        <taxon>rosids</taxon>
        <taxon>fabids</taxon>
        <taxon>Malpighiales</taxon>
        <taxon>Linaceae</taxon>
        <taxon>Linum</taxon>
    </lineage>
</organism>
<dbReference type="InterPro" id="IPR043502">
    <property type="entry name" value="DNA/RNA_pol_sf"/>
</dbReference>
<dbReference type="EMBL" id="OZ034816">
    <property type="protein sequence ID" value="CAL1377238.1"/>
    <property type="molecule type" value="Genomic_DNA"/>
</dbReference>
<dbReference type="InterPro" id="IPR013103">
    <property type="entry name" value="RVT_2"/>
</dbReference>